<name>A0A345P7D1_9GAMM</name>
<dbReference type="Proteomes" id="UP000253940">
    <property type="component" value="Chromosome"/>
</dbReference>
<protein>
    <submittedName>
        <fullName evidence="1">Acylneuraminate cytidylyltransferase</fullName>
    </submittedName>
</protein>
<dbReference type="InterPro" id="IPR003329">
    <property type="entry name" value="Cytidylyl_trans"/>
</dbReference>
<dbReference type="EMBL" id="CP031222">
    <property type="protein sequence ID" value="AXI03190.1"/>
    <property type="molecule type" value="Genomic_DNA"/>
</dbReference>
<dbReference type="Gene3D" id="3.90.550.10">
    <property type="entry name" value="Spore Coat Polysaccharide Biosynthesis Protein SpsA, Chain A"/>
    <property type="match status" value="1"/>
</dbReference>
<keyword evidence="2" id="KW-1185">Reference proteome</keyword>
<dbReference type="AlphaFoldDB" id="A0A345P7D1"/>
<keyword evidence="1" id="KW-0548">Nucleotidyltransferase</keyword>
<evidence type="ECO:0000313" key="1">
    <source>
        <dbReference type="EMBL" id="AXI03190.1"/>
    </source>
</evidence>
<dbReference type="InterPro" id="IPR050793">
    <property type="entry name" value="CMP-NeuNAc_synthase"/>
</dbReference>
<evidence type="ECO:0000313" key="2">
    <source>
        <dbReference type="Proteomes" id="UP000253940"/>
    </source>
</evidence>
<dbReference type="PANTHER" id="PTHR21485">
    <property type="entry name" value="HAD SUPERFAMILY MEMBERS CMAS AND KDSC"/>
    <property type="match status" value="1"/>
</dbReference>
<dbReference type="RefSeq" id="WP_114899300.1">
    <property type="nucleotide sequence ID" value="NZ_CP031222.1"/>
</dbReference>
<dbReference type="GO" id="GO:0008781">
    <property type="term" value="F:N-acylneuraminate cytidylyltransferase activity"/>
    <property type="evidence" value="ECO:0007669"/>
    <property type="project" value="TreeGrafter"/>
</dbReference>
<organism evidence="1 2">
    <name type="scientific">Aquirhabdus parva</name>
    <dbReference type="NCBI Taxonomy" id="2283318"/>
    <lineage>
        <taxon>Bacteria</taxon>
        <taxon>Pseudomonadati</taxon>
        <taxon>Pseudomonadota</taxon>
        <taxon>Gammaproteobacteria</taxon>
        <taxon>Moraxellales</taxon>
        <taxon>Moraxellaceae</taxon>
        <taxon>Aquirhabdus</taxon>
    </lineage>
</organism>
<dbReference type="PANTHER" id="PTHR21485:SF6">
    <property type="entry name" value="N-ACYLNEURAMINATE CYTIDYLYLTRANSFERASE-RELATED"/>
    <property type="match status" value="1"/>
</dbReference>
<dbReference type="OrthoDB" id="9805604at2"/>
<dbReference type="Pfam" id="PF02348">
    <property type="entry name" value="CTP_transf_3"/>
    <property type="match status" value="1"/>
</dbReference>
<dbReference type="InterPro" id="IPR029044">
    <property type="entry name" value="Nucleotide-diphossugar_trans"/>
</dbReference>
<dbReference type="SUPFAM" id="SSF53448">
    <property type="entry name" value="Nucleotide-diphospho-sugar transferases"/>
    <property type="match status" value="1"/>
</dbReference>
<keyword evidence="1" id="KW-0808">Transferase</keyword>
<accession>A0A345P7D1</accession>
<sequence length="230" mass="26772">MNDFSDISIIIPVREGSSRVKQKIFLPFHEELNLLEWKIEQLKRIQRSDRIFLSSNSDRVKETAYHHGVEFLPRNDYLSTGHDASFTEVITGVVKDIETKHFAWVPVVVPLMSPKEYREGFQMYLDKVVNTGTYDSLVSVNLMKEYLWNDEGPINYQADRNHTISQDLPNIYRVTNGLYMRSKAATIEEGYFLGRNPCRHVVCKIAGVDIDEYEDYEMSLALKDFYKDLS</sequence>
<proteinExistence type="predicted"/>
<dbReference type="KEGG" id="mbah:HYN46_10285"/>
<reference evidence="1 2" key="1">
    <citation type="submission" date="2018-07" db="EMBL/GenBank/DDBJ databases">
        <title>Genome sequencing of Moraxellaceae gen. HYN0046.</title>
        <authorList>
            <person name="Kim M."/>
            <person name="Yi H."/>
        </authorList>
    </citation>
    <scope>NUCLEOTIDE SEQUENCE [LARGE SCALE GENOMIC DNA]</scope>
    <source>
        <strain evidence="1 2">HYN0046</strain>
    </source>
</reference>
<gene>
    <name evidence="1" type="ORF">HYN46_10285</name>
</gene>